<keyword evidence="4" id="KW-0997">Cell inner membrane</keyword>
<accession>A0ABW4KFI2</accession>
<dbReference type="InterPro" id="IPR055348">
    <property type="entry name" value="DctQ"/>
</dbReference>
<keyword evidence="6 9" id="KW-1133">Transmembrane helix</keyword>
<feature type="transmembrane region" description="Helical" evidence="9">
    <location>
        <begin position="46"/>
        <end position="64"/>
    </location>
</feature>
<feature type="transmembrane region" description="Helical" evidence="9">
    <location>
        <begin position="124"/>
        <end position="145"/>
    </location>
</feature>
<dbReference type="RefSeq" id="WP_380773034.1">
    <property type="nucleotide sequence ID" value="NZ_JBHUEO010000013.1"/>
</dbReference>
<evidence type="ECO:0000313" key="11">
    <source>
        <dbReference type="EMBL" id="MFD1706429.1"/>
    </source>
</evidence>
<gene>
    <name evidence="11" type="ORF">ACFSCZ_06625</name>
</gene>
<evidence type="ECO:0000256" key="8">
    <source>
        <dbReference type="ARBA" id="ARBA00038436"/>
    </source>
</evidence>
<name>A0ABW4KFI2_9BACI</name>
<evidence type="ECO:0000256" key="3">
    <source>
        <dbReference type="ARBA" id="ARBA00022475"/>
    </source>
</evidence>
<dbReference type="PANTHER" id="PTHR35011">
    <property type="entry name" value="2,3-DIKETO-L-GULONATE TRAP TRANSPORTER SMALL PERMEASE PROTEIN YIAM"/>
    <property type="match status" value="1"/>
</dbReference>
<feature type="transmembrane region" description="Helical" evidence="9">
    <location>
        <begin position="12"/>
        <end position="34"/>
    </location>
</feature>
<evidence type="ECO:0000256" key="9">
    <source>
        <dbReference type="SAM" id="Phobius"/>
    </source>
</evidence>
<protein>
    <submittedName>
        <fullName evidence="11">TRAP transporter small permease</fullName>
    </submittedName>
</protein>
<dbReference type="Pfam" id="PF04290">
    <property type="entry name" value="DctQ"/>
    <property type="match status" value="1"/>
</dbReference>
<evidence type="ECO:0000256" key="6">
    <source>
        <dbReference type="ARBA" id="ARBA00022989"/>
    </source>
</evidence>
<organism evidence="11 12">
    <name type="scientific">Siminovitchia sediminis</name>
    <dbReference type="NCBI Taxonomy" id="1274353"/>
    <lineage>
        <taxon>Bacteria</taxon>
        <taxon>Bacillati</taxon>
        <taxon>Bacillota</taxon>
        <taxon>Bacilli</taxon>
        <taxon>Bacillales</taxon>
        <taxon>Bacillaceae</taxon>
        <taxon>Siminovitchia</taxon>
    </lineage>
</organism>
<evidence type="ECO:0000259" key="10">
    <source>
        <dbReference type="Pfam" id="PF04290"/>
    </source>
</evidence>
<feature type="transmembrane region" description="Helical" evidence="9">
    <location>
        <begin position="85"/>
        <end position="104"/>
    </location>
</feature>
<keyword evidence="7 9" id="KW-0472">Membrane</keyword>
<evidence type="ECO:0000256" key="1">
    <source>
        <dbReference type="ARBA" id="ARBA00004429"/>
    </source>
</evidence>
<comment type="caution">
    <text evidence="11">The sequence shown here is derived from an EMBL/GenBank/DDBJ whole genome shotgun (WGS) entry which is preliminary data.</text>
</comment>
<dbReference type="PANTHER" id="PTHR35011:SF2">
    <property type="entry name" value="2,3-DIKETO-L-GULONATE TRAP TRANSPORTER SMALL PERMEASE PROTEIN YIAM"/>
    <property type="match status" value="1"/>
</dbReference>
<keyword evidence="2" id="KW-0813">Transport</keyword>
<feature type="domain" description="Tripartite ATP-independent periplasmic transporters DctQ component" evidence="10">
    <location>
        <begin position="21"/>
        <end position="153"/>
    </location>
</feature>
<sequence length="169" mass="19688">MKKFLDKKLDEWILMIGFIVIILLVFSQVVFRYLIHIPIIGYFDELSRFIFMWLAWIGVAYAIRTKSHIRIEMFTEMIFRGKKHYVKYVELLLFLGFSIFLVVAGTQWVIEQQVSNFTSPMLNVPLWIVNLAIPISGVLMSIRLIQEFIELIKGGPKDEGPDTDTTPTL</sequence>
<reference evidence="12" key="1">
    <citation type="journal article" date="2019" name="Int. J. Syst. Evol. Microbiol.">
        <title>The Global Catalogue of Microorganisms (GCM) 10K type strain sequencing project: providing services to taxonomists for standard genome sequencing and annotation.</title>
        <authorList>
            <consortium name="The Broad Institute Genomics Platform"/>
            <consortium name="The Broad Institute Genome Sequencing Center for Infectious Disease"/>
            <person name="Wu L."/>
            <person name="Ma J."/>
        </authorList>
    </citation>
    <scope>NUCLEOTIDE SEQUENCE [LARGE SCALE GENOMIC DNA]</scope>
    <source>
        <strain evidence="12">CGMCC 1.12295</strain>
    </source>
</reference>
<evidence type="ECO:0000256" key="7">
    <source>
        <dbReference type="ARBA" id="ARBA00023136"/>
    </source>
</evidence>
<comment type="similarity">
    <text evidence="8">Belongs to the TRAP transporter small permease family.</text>
</comment>
<evidence type="ECO:0000256" key="4">
    <source>
        <dbReference type="ARBA" id="ARBA00022519"/>
    </source>
</evidence>
<dbReference type="Proteomes" id="UP001597301">
    <property type="component" value="Unassembled WGS sequence"/>
</dbReference>
<dbReference type="InterPro" id="IPR007387">
    <property type="entry name" value="TRAP_DctQ"/>
</dbReference>
<evidence type="ECO:0000256" key="2">
    <source>
        <dbReference type="ARBA" id="ARBA00022448"/>
    </source>
</evidence>
<keyword evidence="12" id="KW-1185">Reference proteome</keyword>
<proteinExistence type="inferred from homology"/>
<keyword evidence="5 9" id="KW-0812">Transmembrane</keyword>
<evidence type="ECO:0000313" key="12">
    <source>
        <dbReference type="Proteomes" id="UP001597301"/>
    </source>
</evidence>
<comment type="subcellular location">
    <subcellularLocation>
        <location evidence="1">Cell inner membrane</location>
        <topology evidence="1">Multi-pass membrane protein</topology>
    </subcellularLocation>
</comment>
<dbReference type="EMBL" id="JBHUEO010000013">
    <property type="protein sequence ID" value="MFD1706429.1"/>
    <property type="molecule type" value="Genomic_DNA"/>
</dbReference>
<evidence type="ECO:0000256" key="5">
    <source>
        <dbReference type="ARBA" id="ARBA00022692"/>
    </source>
</evidence>
<keyword evidence="3" id="KW-1003">Cell membrane</keyword>